<keyword evidence="2" id="KW-0732">Signal</keyword>
<dbReference type="InterPro" id="IPR026466">
    <property type="entry name" value="Fim_isopep_form_D2_dom"/>
</dbReference>
<organism evidence="4 5">
    <name type="scientific">Streptococcus dysgalactiae</name>
    <dbReference type="NCBI Taxonomy" id="1334"/>
    <lineage>
        <taxon>Bacteria</taxon>
        <taxon>Bacillati</taxon>
        <taxon>Bacillota</taxon>
        <taxon>Bacilli</taxon>
        <taxon>Lactobacillales</taxon>
        <taxon>Streptococcaceae</taxon>
        <taxon>Streptococcus</taxon>
    </lineage>
</organism>
<dbReference type="InterPro" id="IPR013783">
    <property type="entry name" value="Ig-like_fold"/>
</dbReference>
<dbReference type="Gene3D" id="2.60.40.10">
    <property type="entry name" value="Immunoglobulins"/>
    <property type="match status" value="1"/>
</dbReference>
<evidence type="ECO:0000256" key="2">
    <source>
        <dbReference type="SAM" id="SignalP"/>
    </source>
</evidence>
<dbReference type="Pfam" id="PF16555">
    <property type="entry name" value="GramPos_pilinD1"/>
    <property type="match status" value="1"/>
</dbReference>
<dbReference type="Proteomes" id="UP001164948">
    <property type="component" value="Chromosome"/>
</dbReference>
<evidence type="ECO:0000313" key="5">
    <source>
        <dbReference type="Proteomes" id="UP001164948"/>
    </source>
</evidence>
<dbReference type="RefSeq" id="WP_231112733.1">
    <property type="nucleotide sequence ID" value="NZ_AP018726.1"/>
</dbReference>
<reference evidence="4" key="1">
    <citation type="submission" date="2022-03" db="EMBL/GenBank/DDBJ databases">
        <title>Characterization and genomic analysis of a Streptococcus dysgalactiae associated with cultured channel catfish mortalities in China.</title>
        <authorList>
            <person name="Wang J."/>
            <person name="Geng Y."/>
        </authorList>
    </citation>
    <scope>NUCLEOTIDE SEQUENCE</scope>
    <source>
        <strain evidence="4">WJ001</strain>
    </source>
</reference>
<evidence type="ECO:0000259" key="3">
    <source>
        <dbReference type="Pfam" id="PF16555"/>
    </source>
</evidence>
<name>A0AAE9UMG7_STRDY</name>
<feature type="signal peptide" evidence="2">
    <location>
        <begin position="1"/>
        <end position="18"/>
    </location>
</feature>
<evidence type="ECO:0000313" key="4">
    <source>
        <dbReference type="EMBL" id="WAI93270.1"/>
    </source>
</evidence>
<dbReference type="InterPro" id="IPR032364">
    <property type="entry name" value="GramPos_pilinD1_N"/>
</dbReference>
<gene>
    <name evidence="4" type="ORF">MP619_01225</name>
</gene>
<dbReference type="EMBL" id="CP095081">
    <property type="protein sequence ID" value="WAI93270.1"/>
    <property type="molecule type" value="Genomic_DNA"/>
</dbReference>
<feature type="compositionally biased region" description="Basic and acidic residues" evidence="1">
    <location>
        <begin position="374"/>
        <end position="384"/>
    </location>
</feature>
<dbReference type="NCBIfam" id="TIGR04226">
    <property type="entry name" value="RrgB_K2N_iso_D2"/>
    <property type="match status" value="1"/>
</dbReference>
<feature type="chain" id="PRO_5042113117" evidence="2">
    <location>
        <begin position="19"/>
        <end position="409"/>
    </location>
</feature>
<feature type="region of interest" description="Disordered" evidence="1">
    <location>
        <begin position="362"/>
        <end position="396"/>
    </location>
</feature>
<accession>A0AAE9UMG7</accession>
<sequence length="409" mass="44908">MKLSKKLLYSAVVLATVAGPTVSPVAQFAISGLVVRAAEVSQERPATTTVNIYKLVGDSFSEDIVNHNGIENKDGASLAGNYEKLGTNVKGLGGVQFVRYTVTDSKVSDEELKALTTVKEADKKLNTWLKDKTELTKTDSSGKVSETLDSKADVKYLYIEDLTKSPSNISKAFAVPFVLSLPQANSTGEGFLQEINIYPKNVQTNEPKVDKDVKKLSQDDAGFNMGESFDWFLKSTVPTNLEDFEKFEFTDELDASLDFEKVGTVKIGDLTLENDVDYTVTTEKLPSEKTKITVTFKKERLPEISKKIKGASITLLQDETALKQATENTNKAAFLVIPVTAKINEKAVLGKAILNDFTLEYDHTPDKVNNPKPKTPEDKPEVHTGGKKFVKKDAASSEKTLPGAEFEKF</sequence>
<feature type="domain" description="Gram-positive pilin subunit D1 N-terminal" evidence="3">
    <location>
        <begin position="46"/>
        <end position="202"/>
    </location>
</feature>
<dbReference type="AlphaFoldDB" id="A0AAE9UMG7"/>
<protein>
    <submittedName>
        <fullName evidence="4">Pilin N-terminal domain-containing protein</fullName>
    </submittedName>
</protein>
<proteinExistence type="predicted"/>
<dbReference type="Gene3D" id="2.60.40.740">
    <property type="match status" value="1"/>
</dbReference>
<evidence type="ECO:0000256" key="1">
    <source>
        <dbReference type="SAM" id="MobiDB-lite"/>
    </source>
</evidence>